<dbReference type="InterPro" id="IPR029021">
    <property type="entry name" value="Prot-tyrosine_phosphatase-like"/>
</dbReference>
<accession>A0A9P0QJW8</accession>
<dbReference type="PANTHER" id="PTHR31811:SF0">
    <property type="entry name" value="TRNA A64-2'-O-RIBOSYLPHOSPHATE TRANSFERASE"/>
    <property type="match status" value="1"/>
</dbReference>
<dbReference type="Pfam" id="PF17184">
    <property type="entry name" value="Rit1_C"/>
    <property type="match status" value="1"/>
</dbReference>
<evidence type="ECO:0000313" key="3">
    <source>
        <dbReference type="EMBL" id="CAH2350493.1"/>
    </source>
</evidence>
<comment type="caution">
    <text evidence="3">The sequence shown here is derived from an EMBL/GenBank/DDBJ whole genome shotgun (WGS) entry which is preliminary data.</text>
</comment>
<dbReference type="EMBL" id="CAKXYY010000001">
    <property type="protein sequence ID" value="CAH2350493.1"/>
    <property type="molecule type" value="Genomic_DNA"/>
</dbReference>
<proteinExistence type="predicted"/>
<evidence type="ECO:0000313" key="4">
    <source>
        <dbReference type="Proteomes" id="UP000837801"/>
    </source>
</evidence>
<keyword evidence="3" id="KW-0808">Transferase</keyword>
<dbReference type="InterPro" id="IPR007306">
    <property type="entry name" value="Rit1"/>
</dbReference>
<dbReference type="Proteomes" id="UP000837801">
    <property type="component" value="Unassembled WGS sequence"/>
</dbReference>
<feature type="domain" description="Rit1 N-terminal" evidence="2">
    <location>
        <begin position="14"/>
        <end position="263"/>
    </location>
</feature>
<gene>
    <name evidence="3" type="ORF">CLIB1423_01S11364</name>
</gene>
<dbReference type="Gene3D" id="3.90.190.10">
    <property type="entry name" value="Protein tyrosine phosphatase superfamily"/>
    <property type="match status" value="1"/>
</dbReference>
<dbReference type="OrthoDB" id="45256at2759"/>
<name>A0A9P0QJW8_9ASCO</name>
<dbReference type="PANTHER" id="PTHR31811">
    <property type="entry name" value="TRNA A64-2'-O-RIBOSYLPHOSPHATE TRANSFERASE"/>
    <property type="match status" value="1"/>
</dbReference>
<evidence type="ECO:0000259" key="1">
    <source>
        <dbReference type="Pfam" id="PF04179"/>
    </source>
</evidence>
<dbReference type="GO" id="GO:0019988">
    <property type="term" value="P:charged-tRNA amino acid modification"/>
    <property type="evidence" value="ECO:0007669"/>
    <property type="project" value="InterPro"/>
</dbReference>
<dbReference type="InterPro" id="IPR033449">
    <property type="entry name" value="Rit1_N"/>
</dbReference>
<dbReference type="AlphaFoldDB" id="A0A9P0QJW8"/>
<feature type="domain" description="Rit1 DUSP-like" evidence="1">
    <location>
        <begin position="366"/>
        <end position="468"/>
    </location>
</feature>
<dbReference type="GO" id="GO:0043399">
    <property type="term" value="F:tRNA adenosine(64)-2'-O-ribosylphosphate transferase activity"/>
    <property type="evidence" value="ECO:0007669"/>
    <property type="project" value="InterPro"/>
</dbReference>
<sequence>MDFQSNINHISKELRKDQLSIRNRLQSILYDAYYIESLVSRGIARYPLIPNERCGLWYVPEDKKAESCYFKSTDGHTGQWSFNLRRLNLHLLSIICREGGICIVDSTRKGKKIPDALSKTIPIWCAVLNYIRFGEGDWLRTPQSTISESEHSQISEKISKFADDAVQKGIITAEKLKMLEKPLMPEWYYPGAKSQSDDKMAQYYYVQCVTASKRTNSAGGSQMSIPENSWYYVQGSADDHELWATRDICRGKLTPEFFWKTVVKSNDLIDDYGFIKNSVSDAQLIQKMNELYESVSDSSRESTQSIEVTQVKNANCDTGLSFGKIESNLEYSSLILYRKVVILSETWKAVNIPEKEEEEGKKEIEILQYEVESSKKGSKQLREIFPKLIDLLLKCEDGAILVLCDTGKDLSVVIVLVLLCLKFDLNWAPIAVYPQVDKTLVKQHLGLLSELRKINPSRNSLQSANSYLMK</sequence>
<dbReference type="GO" id="GO:0005737">
    <property type="term" value="C:cytoplasm"/>
    <property type="evidence" value="ECO:0007669"/>
    <property type="project" value="TreeGrafter"/>
</dbReference>
<keyword evidence="4" id="KW-1185">Reference proteome</keyword>
<evidence type="ECO:0000259" key="2">
    <source>
        <dbReference type="Pfam" id="PF17184"/>
    </source>
</evidence>
<dbReference type="Pfam" id="PF04179">
    <property type="entry name" value="Init_tRNA_PT"/>
    <property type="match status" value="1"/>
</dbReference>
<reference evidence="3" key="1">
    <citation type="submission" date="2022-03" db="EMBL/GenBank/DDBJ databases">
        <authorList>
            <person name="Legras J.-L."/>
            <person name="Devillers H."/>
            <person name="Grondin C."/>
        </authorList>
    </citation>
    <scope>NUCLEOTIDE SEQUENCE</scope>
    <source>
        <strain evidence="3">CLIB 1423</strain>
    </source>
</reference>
<dbReference type="InterPro" id="IPR033421">
    <property type="entry name" value="Rit1_DUSP-like"/>
</dbReference>
<dbReference type="PIRSF" id="PIRSF007747">
    <property type="entry name" value="Ribosyl_Ptfrase"/>
    <property type="match status" value="1"/>
</dbReference>
<protein>
    <submittedName>
        <fullName evidence="3">tRNA A64-2'-O-ribosylphosphate transferase</fullName>
    </submittedName>
</protein>
<organism evidence="3 4">
    <name type="scientific">[Candida] railenensis</name>
    <dbReference type="NCBI Taxonomy" id="45579"/>
    <lineage>
        <taxon>Eukaryota</taxon>
        <taxon>Fungi</taxon>
        <taxon>Dikarya</taxon>
        <taxon>Ascomycota</taxon>
        <taxon>Saccharomycotina</taxon>
        <taxon>Pichiomycetes</taxon>
        <taxon>Debaryomycetaceae</taxon>
        <taxon>Kurtzmaniella</taxon>
    </lineage>
</organism>